<gene>
    <name evidence="2" type="ORF">CAEBREN_06384</name>
</gene>
<dbReference type="HOGENOM" id="CLU_139343_0_0_1"/>
<organism evidence="3">
    <name type="scientific">Caenorhabditis brenneri</name>
    <name type="common">Nematode worm</name>
    <dbReference type="NCBI Taxonomy" id="135651"/>
    <lineage>
        <taxon>Eukaryota</taxon>
        <taxon>Metazoa</taxon>
        <taxon>Ecdysozoa</taxon>
        <taxon>Nematoda</taxon>
        <taxon>Chromadorea</taxon>
        <taxon>Rhabditida</taxon>
        <taxon>Rhabditina</taxon>
        <taxon>Rhabditomorpha</taxon>
        <taxon>Rhabditoidea</taxon>
        <taxon>Rhabditidae</taxon>
        <taxon>Peloderinae</taxon>
        <taxon>Caenorhabditis</taxon>
    </lineage>
</organism>
<dbReference type="InterPro" id="IPR027843">
    <property type="entry name" value="DUF4440"/>
</dbReference>
<evidence type="ECO:0000313" key="2">
    <source>
        <dbReference type="EMBL" id="EGT34391.1"/>
    </source>
</evidence>
<feature type="domain" description="DUF4440" evidence="1">
    <location>
        <begin position="49"/>
        <end position="152"/>
    </location>
</feature>
<keyword evidence="3" id="KW-1185">Reference proteome</keyword>
<proteinExistence type="predicted"/>
<protein>
    <recommendedName>
        <fullName evidence="1">DUF4440 domain-containing protein</fullName>
    </recommendedName>
</protein>
<dbReference type="Pfam" id="PF14534">
    <property type="entry name" value="DUF4440"/>
    <property type="match status" value="1"/>
</dbReference>
<name>G0NN72_CAEBE</name>
<evidence type="ECO:0000259" key="1">
    <source>
        <dbReference type="Pfam" id="PF14534"/>
    </source>
</evidence>
<reference evidence="3" key="1">
    <citation type="submission" date="2011-07" db="EMBL/GenBank/DDBJ databases">
        <authorList>
            <consortium name="Caenorhabditis brenneri Sequencing and Analysis Consortium"/>
            <person name="Wilson R.K."/>
        </authorList>
    </citation>
    <scope>NUCLEOTIDE SEQUENCE [LARGE SCALE GENOMIC DNA]</scope>
    <source>
        <strain evidence="3">PB2801</strain>
    </source>
</reference>
<sequence>MSSFTAQRKFCLIIQTFENSSQNLLSYKKLSITIKFLLIPEAEAALKPQFTKFIHALDNLDWTTAESYFHQDAVLVFKDKEATYGSKAIIENMSKFAEVSGKTVTTLSEMKYEGTGDYLIVNGSMVSETEKIGNMKAKFFQVWKKEGDRHLILHDHFEITP</sequence>
<dbReference type="InterPro" id="IPR032710">
    <property type="entry name" value="NTF2-like_dom_sf"/>
</dbReference>
<dbReference type="AlphaFoldDB" id="G0NN72"/>
<evidence type="ECO:0000313" key="3">
    <source>
        <dbReference type="Proteomes" id="UP000008068"/>
    </source>
</evidence>
<dbReference type="InParanoid" id="G0NN72"/>
<dbReference type="PANTHER" id="PTHR31664:SF4">
    <property type="entry name" value="DUF4440 DOMAIN-CONTAINING PROTEIN"/>
    <property type="match status" value="1"/>
</dbReference>
<dbReference type="PANTHER" id="PTHR31664">
    <property type="entry name" value="PROTEIN CBG16427"/>
    <property type="match status" value="1"/>
</dbReference>
<accession>G0NN72</accession>
<dbReference type="SUPFAM" id="SSF54427">
    <property type="entry name" value="NTF2-like"/>
    <property type="match status" value="1"/>
</dbReference>
<dbReference type="eggNOG" id="ENOG502THHA">
    <property type="taxonomic scope" value="Eukaryota"/>
</dbReference>
<dbReference type="Proteomes" id="UP000008068">
    <property type="component" value="Unassembled WGS sequence"/>
</dbReference>
<dbReference type="Gene3D" id="3.10.450.50">
    <property type="match status" value="1"/>
</dbReference>
<dbReference type="EMBL" id="GL379912">
    <property type="protein sequence ID" value="EGT34391.1"/>
    <property type="molecule type" value="Genomic_DNA"/>
</dbReference>